<organism evidence="1 2">
    <name type="scientific">Acidaminococcus fermentans</name>
    <dbReference type="NCBI Taxonomy" id="905"/>
    <lineage>
        <taxon>Bacteria</taxon>
        <taxon>Bacillati</taxon>
        <taxon>Bacillota</taxon>
        <taxon>Negativicutes</taxon>
        <taxon>Acidaminococcales</taxon>
        <taxon>Acidaminococcaceae</taxon>
        <taxon>Acidaminococcus</taxon>
    </lineage>
</organism>
<protein>
    <recommendedName>
        <fullName evidence="3">Transcriptional regulator, TetR family</fullName>
    </recommendedName>
</protein>
<name>A0A6N7W1V6_ACIFE</name>
<dbReference type="Proteomes" id="UP000441455">
    <property type="component" value="Unassembled WGS sequence"/>
</dbReference>
<sequence length="184" mass="21194">MYHIANDPRARKSAELIAQSVLALSKNKPADRLSIAAIQRASSVSRSTFYRLFDIPVDVLLWQMDQLFAGFVRELPKQGTRKAVLFSFFQTIMEHAELFAALEKCNRLDALAQNHRRYFKDMGSLLGIPSQLEEASREYLIDIMSYLLPVAISTWIHRGQKDTPEEVYHYFWQSIRTIANLDAL</sequence>
<dbReference type="InterPro" id="IPR009057">
    <property type="entry name" value="Homeodomain-like_sf"/>
</dbReference>
<evidence type="ECO:0000313" key="1">
    <source>
        <dbReference type="EMBL" id="MSS82422.1"/>
    </source>
</evidence>
<comment type="caution">
    <text evidence="1">The sequence shown here is derived from an EMBL/GenBank/DDBJ whole genome shotgun (WGS) entry which is preliminary data.</text>
</comment>
<reference evidence="1 2" key="1">
    <citation type="submission" date="2019-08" db="EMBL/GenBank/DDBJ databases">
        <title>In-depth cultivation of the pig gut microbiome towards novel bacterial diversity and tailored functional studies.</title>
        <authorList>
            <person name="Wylensek D."/>
            <person name="Hitch T.C.A."/>
            <person name="Clavel T."/>
        </authorList>
    </citation>
    <scope>NUCLEOTIDE SEQUENCE [LARGE SCALE GENOMIC DNA]</scope>
    <source>
        <strain evidence="1 2">WCA-389-WT-5B</strain>
    </source>
</reference>
<proteinExistence type="predicted"/>
<dbReference type="EMBL" id="VULN01000009">
    <property type="protein sequence ID" value="MSS82422.1"/>
    <property type="molecule type" value="Genomic_DNA"/>
</dbReference>
<dbReference type="OrthoDB" id="9810250at2"/>
<dbReference type="RefSeq" id="WP_154488272.1">
    <property type="nucleotide sequence ID" value="NZ_VULN01000009.1"/>
</dbReference>
<dbReference type="SUPFAM" id="SSF46689">
    <property type="entry name" value="Homeodomain-like"/>
    <property type="match status" value="1"/>
</dbReference>
<dbReference type="Gene3D" id="1.10.357.10">
    <property type="entry name" value="Tetracycline Repressor, domain 2"/>
    <property type="match status" value="1"/>
</dbReference>
<dbReference type="AlphaFoldDB" id="A0A6N7W1V6"/>
<accession>A0A6N7W1V6</accession>
<evidence type="ECO:0008006" key="3">
    <source>
        <dbReference type="Google" id="ProtNLM"/>
    </source>
</evidence>
<gene>
    <name evidence="1" type="ORF">FX155_07420</name>
</gene>
<evidence type="ECO:0000313" key="2">
    <source>
        <dbReference type="Proteomes" id="UP000441455"/>
    </source>
</evidence>